<dbReference type="SMART" id="SM00225">
    <property type="entry name" value="BTB"/>
    <property type="match status" value="1"/>
</dbReference>
<dbReference type="InterPro" id="IPR045005">
    <property type="entry name" value="BPM1-6"/>
</dbReference>
<evidence type="ECO:0000256" key="2">
    <source>
        <dbReference type="ARBA" id="ARBA00010846"/>
    </source>
</evidence>
<dbReference type="GO" id="GO:0016567">
    <property type="term" value="P:protein ubiquitination"/>
    <property type="evidence" value="ECO:0007669"/>
    <property type="project" value="InterPro"/>
</dbReference>
<dbReference type="Gene3D" id="2.60.210.10">
    <property type="entry name" value="Apoptosis, Tumor Necrosis Factor Receptor Associated Protein 2, Chain A"/>
    <property type="match status" value="1"/>
</dbReference>
<dbReference type="PANTHER" id="PTHR26379">
    <property type="entry name" value="BTB/POZ AND MATH DOMAIN-CONTAINING PROTEIN 1"/>
    <property type="match status" value="1"/>
</dbReference>
<name>M7ZHX6_TRIUA</name>
<sequence>MGDRIAAPRVCLVSVTEWNGTGRFRSQTPFLRLDCQRNQNHSIPGNGIFAVYAVPSGPDSSVVPPSPMVGWSDGREEYISVYLELMSKYVEALAFVDLRLINQVTGDACTICAENRVPNQFRSSSFEEASWGREKFISKRALKDSGYIRDNRLVIECVITVIHELRVSENKESYEIEVPPPNALEHFGKMLKDKSRADVTFEVRGEMFPAHRAVLSARSPVFKAQLSEPMKENKMRHITVDRMEPVVFEALLHFVYTDSLPTMDDLDRSERNAVIQHLFVAADQYGLDRLKLMCERILCLNLDVNNVDVVLRLADRYDCQKLKEACVDFLVPSERIDAVVASRIRVNKVGFSLSISRLVGEEYSSPPNVPFRTCVSFGGEASSVSRCVISTSVNKTTCIGDRNSTSRVLCLSRP</sequence>
<gene>
    <name evidence="3" type="ORF">TRIUR3_34103</name>
</gene>
<dbReference type="AlphaFoldDB" id="M7ZHX6"/>
<evidence type="ECO:0000313" key="3">
    <source>
        <dbReference type="EMBL" id="EMS47704.1"/>
    </source>
</evidence>
<dbReference type="STRING" id="4572.M7ZHX6"/>
<evidence type="ECO:0000256" key="1">
    <source>
        <dbReference type="ARBA" id="ARBA00004906"/>
    </source>
</evidence>
<dbReference type="InterPro" id="IPR011333">
    <property type="entry name" value="SKP1/BTB/POZ_sf"/>
</dbReference>
<dbReference type="Gene3D" id="3.30.710.10">
    <property type="entry name" value="Potassium Channel Kv1.1, Chain A"/>
    <property type="match status" value="1"/>
</dbReference>
<organism evidence="3">
    <name type="scientific">Triticum urartu</name>
    <name type="common">Red wild einkorn</name>
    <name type="synonym">Crithodium urartu</name>
    <dbReference type="NCBI Taxonomy" id="4572"/>
    <lineage>
        <taxon>Eukaryota</taxon>
        <taxon>Viridiplantae</taxon>
        <taxon>Streptophyta</taxon>
        <taxon>Embryophyta</taxon>
        <taxon>Tracheophyta</taxon>
        <taxon>Spermatophyta</taxon>
        <taxon>Magnoliopsida</taxon>
        <taxon>Liliopsida</taxon>
        <taxon>Poales</taxon>
        <taxon>Poaceae</taxon>
        <taxon>BOP clade</taxon>
        <taxon>Pooideae</taxon>
        <taxon>Triticodae</taxon>
        <taxon>Triticeae</taxon>
        <taxon>Triticinae</taxon>
        <taxon>Triticum</taxon>
    </lineage>
</organism>
<proteinExistence type="inferred from homology"/>
<comment type="pathway">
    <text evidence="1">Protein modification; protein ubiquitination.</text>
</comment>
<dbReference type="InterPro" id="IPR056423">
    <property type="entry name" value="BACK_BPM_SPOP"/>
</dbReference>
<dbReference type="CDD" id="cd18280">
    <property type="entry name" value="BTB_POZ_BPM_plant"/>
    <property type="match status" value="1"/>
</dbReference>
<protein>
    <submittedName>
        <fullName evidence="3">BTB/POZ and MATH domain-containing protein 2</fullName>
    </submittedName>
</protein>
<dbReference type="OMA" id="ICAENRV"/>
<dbReference type="SUPFAM" id="SSF49599">
    <property type="entry name" value="TRAF domain-like"/>
    <property type="match status" value="1"/>
</dbReference>
<accession>M7ZHX6</accession>
<reference evidence="3" key="1">
    <citation type="journal article" date="2013" name="Nature">
        <title>Draft genome of the wheat A-genome progenitor Triticum urartu.</title>
        <authorList>
            <person name="Ling H.Q."/>
            <person name="Zhao S."/>
            <person name="Liu D."/>
            <person name="Wang J."/>
            <person name="Sun H."/>
            <person name="Zhang C."/>
            <person name="Fan H."/>
            <person name="Li D."/>
            <person name="Dong L."/>
            <person name="Tao Y."/>
            <person name="Gao C."/>
            <person name="Wu H."/>
            <person name="Li Y."/>
            <person name="Cui Y."/>
            <person name="Guo X."/>
            <person name="Zheng S."/>
            <person name="Wang B."/>
            <person name="Yu K."/>
            <person name="Liang Q."/>
            <person name="Yang W."/>
            <person name="Lou X."/>
            <person name="Chen J."/>
            <person name="Feng M."/>
            <person name="Jian J."/>
            <person name="Zhang X."/>
            <person name="Luo G."/>
            <person name="Jiang Y."/>
            <person name="Liu J."/>
            <person name="Wang Z."/>
            <person name="Sha Y."/>
            <person name="Zhang B."/>
            <person name="Wu H."/>
            <person name="Tang D."/>
            <person name="Shen Q."/>
            <person name="Xue P."/>
            <person name="Zou S."/>
            <person name="Wang X."/>
            <person name="Liu X."/>
            <person name="Wang F."/>
            <person name="Yang Y."/>
            <person name="An X."/>
            <person name="Dong Z."/>
            <person name="Zhang K."/>
            <person name="Zhang X."/>
            <person name="Luo M.C."/>
            <person name="Dvorak J."/>
            <person name="Tong Y."/>
            <person name="Wang J."/>
            <person name="Yang H."/>
            <person name="Li Z."/>
            <person name="Wang D."/>
            <person name="Zhang A."/>
            <person name="Wang J."/>
        </authorList>
    </citation>
    <scope>NUCLEOTIDE SEQUENCE</scope>
</reference>
<dbReference type="PANTHER" id="PTHR26379:SF242">
    <property type="entry name" value="BTB DOMAIN-CONTAINING PROTEIN"/>
    <property type="match status" value="1"/>
</dbReference>
<dbReference type="InterPro" id="IPR008974">
    <property type="entry name" value="TRAF-like"/>
</dbReference>
<dbReference type="InterPro" id="IPR000210">
    <property type="entry name" value="BTB/POZ_dom"/>
</dbReference>
<dbReference type="CDD" id="cd00121">
    <property type="entry name" value="MATH"/>
    <property type="match status" value="1"/>
</dbReference>
<dbReference type="Pfam" id="PF00651">
    <property type="entry name" value="BTB"/>
    <property type="match status" value="1"/>
</dbReference>
<dbReference type="Pfam" id="PF22486">
    <property type="entry name" value="MATH_2"/>
    <property type="match status" value="1"/>
</dbReference>
<dbReference type="PROSITE" id="PS50144">
    <property type="entry name" value="MATH"/>
    <property type="match status" value="1"/>
</dbReference>
<dbReference type="InterPro" id="IPR002083">
    <property type="entry name" value="MATH/TRAF_dom"/>
</dbReference>
<dbReference type="SUPFAM" id="SSF54695">
    <property type="entry name" value="POZ domain"/>
    <property type="match status" value="1"/>
</dbReference>
<comment type="similarity">
    <text evidence="2">Belongs to the Tdpoz family.</text>
</comment>
<dbReference type="eggNOG" id="KOG1987">
    <property type="taxonomic scope" value="Eukaryota"/>
</dbReference>
<dbReference type="EMBL" id="KD257027">
    <property type="protein sequence ID" value="EMS47704.1"/>
    <property type="molecule type" value="Genomic_DNA"/>
</dbReference>
<dbReference type="Pfam" id="PF24570">
    <property type="entry name" value="BACK_BPM_SPOP"/>
    <property type="match status" value="1"/>
</dbReference>
<dbReference type="PROSITE" id="PS50097">
    <property type="entry name" value="BTB"/>
    <property type="match status" value="1"/>
</dbReference>